<keyword evidence="2" id="KW-1185">Reference proteome</keyword>
<accession>A0A5K7XGK5</accession>
<dbReference type="EMBL" id="AP021861">
    <property type="protein sequence ID" value="BBO32099.1"/>
    <property type="molecule type" value="Genomic_DNA"/>
</dbReference>
<name>A0A5K7XGK5_9BACT</name>
<dbReference type="AlphaFoldDB" id="A0A5K7XGK5"/>
<organism evidence="1 2">
    <name type="scientific">Lacipirellula parvula</name>
    <dbReference type="NCBI Taxonomy" id="2650471"/>
    <lineage>
        <taxon>Bacteria</taxon>
        <taxon>Pseudomonadati</taxon>
        <taxon>Planctomycetota</taxon>
        <taxon>Planctomycetia</taxon>
        <taxon>Pirellulales</taxon>
        <taxon>Lacipirellulaceae</taxon>
        <taxon>Lacipirellula</taxon>
    </lineage>
</organism>
<gene>
    <name evidence="1" type="ORF">PLANPX_1711</name>
</gene>
<dbReference type="KEGG" id="lpav:PLANPX_1711"/>
<evidence type="ECO:0000313" key="1">
    <source>
        <dbReference type="EMBL" id="BBO32099.1"/>
    </source>
</evidence>
<dbReference type="RefSeq" id="WP_172991925.1">
    <property type="nucleotide sequence ID" value="NZ_AP021861.1"/>
</dbReference>
<sequence>MPPATVILQTEAEDARWLVPEIKEREPLDESMRPLADGWLEVEAIGSLF</sequence>
<evidence type="ECO:0000313" key="2">
    <source>
        <dbReference type="Proteomes" id="UP000326837"/>
    </source>
</evidence>
<dbReference type="Proteomes" id="UP000326837">
    <property type="component" value="Chromosome"/>
</dbReference>
<reference evidence="2" key="1">
    <citation type="submission" date="2019-10" db="EMBL/GenBank/DDBJ databases">
        <title>Lacipirellula parvula gen. nov., sp. nov., representing a lineage of planctomycetes widespread in freshwater anoxic habitats, and description of the family Lacipirellulaceae.</title>
        <authorList>
            <person name="Dedysh S.N."/>
            <person name="Kulichevskaya I.S."/>
            <person name="Beletsky A.V."/>
            <person name="Rakitin A.L."/>
            <person name="Mardanov A.V."/>
            <person name="Ivanova A.A."/>
            <person name="Saltykova V.X."/>
            <person name="Rijpstra W.I.C."/>
            <person name="Sinninghe Damste J.S."/>
            <person name="Ravin N.V."/>
        </authorList>
    </citation>
    <scope>NUCLEOTIDE SEQUENCE [LARGE SCALE GENOMIC DNA]</scope>
    <source>
        <strain evidence="2">PX69</strain>
    </source>
</reference>
<protein>
    <submittedName>
        <fullName evidence="1">Uncharacterized protein</fullName>
    </submittedName>
</protein>
<proteinExistence type="predicted"/>